<feature type="domain" description="DUF6589" evidence="2">
    <location>
        <begin position="451"/>
        <end position="931"/>
    </location>
</feature>
<reference evidence="3 4" key="1">
    <citation type="submission" date="2020-07" db="EMBL/GenBank/DDBJ databases">
        <title>Comparative genomics of pyrophilous fungi reveals a link between fire events and developmental genes.</title>
        <authorList>
            <consortium name="DOE Joint Genome Institute"/>
            <person name="Steindorff A.S."/>
            <person name="Carver A."/>
            <person name="Calhoun S."/>
            <person name="Stillman K."/>
            <person name="Liu H."/>
            <person name="Lipzen A."/>
            <person name="Pangilinan J."/>
            <person name="Labutti K."/>
            <person name="Bruns T.D."/>
            <person name="Grigoriev I.V."/>
        </authorList>
    </citation>
    <scope>NUCLEOTIDE SEQUENCE [LARGE SCALE GENOMIC DNA]</scope>
    <source>
        <strain evidence="3 4">CBS 144469</strain>
    </source>
</reference>
<dbReference type="InterPro" id="IPR046496">
    <property type="entry name" value="DUF6589"/>
</dbReference>
<feature type="compositionally biased region" description="Pro residues" evidence="1">
    <location>
        <begin position="723"/>
        <end position="732"/>
    </location>
</feature>
<evidence type="ECO:0000313" key="4">
    <source>
        <dbReference type="Proteomes" id="UP000521943"/>
    </source>
</evidence>
<feature type="compositionally biased region" description="Low complexity" evidence="1">
    <location>
        <begin position="23"/>
        <end position="38"/>
    </location>
</feature>
<comment type="caution">
    <text evidence="3">The sequence shown here is derived from an EMBL/GenBank/DDBJ whole genome shotgun (WGS) entry which is preliminary data.</text>
</comment>
<organism evidence="3 4">
    <name type="scientific">Ephemerocybe angulata</name>
    <dbReference type="NCBI Taxonomy" id="980116"/>
    <lineage>
        <taxon>Eukaryota</taxon>
        <taxon>Fungi</taxon>
        <taxon>Dikarya</taxon>
        <taxon>Basidiomycota</taxon>
        <taxon>Agaricomycotina</taxon>
        <taxon>Agaricomycetes</taxon>
        <taxon>Agaricomycetidae</taxon>
        <taxon>Agaricales</taxon>
        <taxon>Agaricineae</taxon>
        <taxon>Psathyrellaceae</taxon>
        <taxon>Ephemerocybe</taxon>
    </lineage>
</organism>
<dbReference type="AlphaFoldDB" id="A0A8H6LYD0"/>
<feature type="compositionally biased region" description="Pro residues" evidence="1">
    <location>
        <begin position="46"/>
        <end position="55"/>
    </location>
</feature>
<dbReference type="Pfam" id="PF20231">
    <property type="entry name" value="DUF6589"/>
    <property type="match status" value="1"/>
</dbReference>
<evidence type="ECO:0000313" key="3">
    <source>
        <dbReference type="EMBL" id="KAF6745112.1"/>
    </source>
</evidence>
<proteinExistence type="predicted"/>
<feature type="region of interest" description="Disordered" evidence="1">
    <location>
        <begin position="1019"/>
        <end position="1042"/>
    </location>
</feature>
<sequence>METPANTRNSRRRALQNVNNPASGSSFSSFQLESSPWSDNRDNNPPATPWNPPSDNPETPLQPLAFGSIPAAGIRPAHTVPPETPLRTRQPAQTDEEKFQEILALMSKKKFTPNKFIYMFFRLEKDETEADPMNTKLPTQDSDTRYTRTPRHRAMLAATINGQTKDFRIATILNALWKTSLEIDIRDEDPTAPEPRGEALYNSKDPLHSIQHARVAIATWATRLVASLVEKEGAVMTDRRTGLHLRAQVKEGGKGSRLEELVTWDQVSNFSFSKLENIAQTHAPVMSSLVRLYIGDKVSPENRVVVTRRYRPKELVATTVMMTLTFSRSQLANYFQLCKGVWMFATLASKTMFRVESRMGLTVAADTVRRALTAMSQQKRTNFSEMLKSDPTKHFWVVSDNVQAYAKKREPRYGNPSQLLTGMAATAVEMSDVDPKAFDLKTLLDRQANKERATLTVDMIIEDIDWTHLENVAAFQFLQTLIHFAPALARYRGELKQFSVTRLQKLARPEEFRSKVHPLATNDADEMKVQDLQAAVKDFARQLGIVDEETLRNQCWPFSGDGKTFDVLLRLRKLLSADADAFESFQWMTPMLEIWHTKWTDLSRVVRGHYGENADDPASLAHLAKIGACPKPSNLKKVDFYDGQHMVNLVLDASILNCWEQQFNTTDLVKYFEDLDKTNAMPTFDNLVTHAEKLSKRHATTKAFTQAGTVRGEGEVPAGREWVPPPKTPSPPGTDISMGSNGESTSEESSSSESQTPGLTYDDLFPEPHPFSVPEPSTMKPDTTLANSTLFMRDAIWWREVCLAVAEGDTGRVLEMLKVWIFTFAGGGNPLYSTFLLEVYCNFKWEFSAEMKHALMFYWLVNLSGIPGFYIELDLLQEHFNFWLEEIVQHKGKEFSDDFYRNVVAMNIHHFLRLKDEMEQAVLLKARSKRHSEPHLNNELNALLKDMRHEEINKYREGRTYGYAATNDFGAGLDILAGGKLDSFVARTTVYCDRLRAHGYGTTPLSNDNTTRRPVLREDIPEENEWDPAINEPESESDLQSPRARMVSVDGALYLHTNCELPSSNKRLHY</sequence>
<name>A0A8H6LYD0_9AGAR</name>
<accession>A0A8H6LYD0</accession>
<gene>
    <name evidence="3" type="ORF">DFP72DRAFT_824802</name>
</gene>
<dbReference type="Proteomes" id="UP000521943">
    <property type="component" value="Unassembled WGS sequence"/>
</dbReference>
<feature type="compositionally biased region" description="Low complexity" evidence="1">
    <location>
        <begin position="737"/>
        <end position="754"/>
    </location>
</feature>
<dbReference type="OrthoDB" id="3021788at2759"/>
<feature type="region of interest" description="Disordered" evidence="1">
    <location>
        <begin position="1"/>
        <end position="95"/>
    </location>
</feature>
<feature type="region of interest" description="Disordered" evidence="1">
    <location>
        <begin position="700"/>
        <end position="779"/>
    </location>
</feature>
<keyword evidence="4" id="KW-1185">Reference proteome</keyword>
<evidence type="ECO:0000256" key="1">
    <source>
        <dbReference type="SAM" id="MobiDB-lite"/>
    </source>
</evidence>
<evidence type="ECO:0000259" key="2">
    <source>
        <dbReference type="Pfam" id="PF20231"/>
    </source>
</evidence>
<dbReference type="EMBL" id="JACGCI010000110">
    <property type="protein sequence ID" value="KAF6745112.1"/>
    <property type="molecule type" value="Genomic_DNA"/>
</dbReference>
<protein>
    <recommendedName>
        <fullName evidence="2">DUF6589 domain-containing protein</fullName>
    </recommendedName>
</protein>